<proteinExistence type="evidence at transcript level"/>
<evidence type="ECO:0000256" key="7">
    <source>
        <dbReference type="ARBA" id="ARBA00023125"/>
    </source>
</evidence>
<dbReference type="GO" id="GO:0003677">
    <property type="term" value="F:DNA binding"/>
    <property type="evidence" value="ECO:0007669"/>
    <property type="project" value="UniProtKB-KW"/>
</dbReference>
<feature type="domain" description="Signal transducer and activator of transcription linker" evidence="12">
    <location>
        <begin position="196"/>
        <end position="268"/>
    </location>
</feature>
<evidence type="ECO:0000256" key="3">
    <source>
        <dbReference type="ARBA" id="ARBA00022490"/>
    </source>
</evidence>
<evidence type="ECO:0000256" key="10">
    <source>
        <dbReference type="SAM" id="SignalP"/>
    </source>
</evidence>
<keyword evidence="5" id="KW-0727">SH2 domain</keyword>
<dbReference type="Gene3D" id="1.10.238.10">
    <property type="entry name" value="EF-hand"/>
    <property type="match status" value="1"/>
</dbReference>
<dbReference type="InterPro" id="IPR012345">
    <property type="entry name" value="STAT_TF_DNA-bd_N"/>
</dbReference>
<keyword evidence="6" id="KW-0805">Transcription regulation</keyword>
<dbReference type="GO" id="GO:0005634">
    <property type="term" value="C:nucleus"/>
    <property type="evidence" value="ECO:0007669"/>
    <property type="project" value="UniProtKB-SubCell"/>
</dbReference>
<keyword evidence="3" id="KW-0963">Cytoplasm</keyword>
<dbReference type="Pfam" id="PF02864">
    <property type="entry name" value="STAT_bind"/>
    <property type="match status" value="1"/>
</dbReference>
<dbReference type="PANTHER" id="PTHR11801">
    <property type="entry name" value="SIGNAL TRANSDUCER AND ACTIVATOR OF TRANSCRIPTION"/>
    <property type="match status" value="1"/>
</dbReference>
<dbReference type="SUPFAM" id="SSF49417">
    <property type="entry name" value="p53-like transcription factors"/>
    <property type="match status" value="1"/>
</dbReference>
<evidence type="ECO:0000256" key="6">
    <source>
        <dbReference type="ARBA" id="ARBA00023015"/>
    </source>
</evidence>
<feature type="signal peptide" evidence="10">
    <location>
        <begin position="1"/>
        <end position="21"/>
    </location>
</feature>
<evidence type="ECO:0000256" key="9">
    <source>
        <dbReference type="ARBA" id="ARBA00023242"/>
    </source>
</evidence>
<dbReference type="Gene3D" id="2.60.40.630">
    <property type="entry name" value="STAT transcription factor, DNA-binding domain"/>
    <property type="match status" value="1"/>
</dbReference>
<evidence type="ECO:0000259" key="12">
    <source>
        <dbReference type="Pfam" id="PF21354"/>
    </source>
</evidence>
<keyword evidence="7" id="KW-0238">DNA-binding</keyword>
<dbReference type="CDD" id="cd14801">
    <property type="entry name" value="STAT_DBD"/>
    <property type="match status" value="1"/>
</dbReference>
<evidence type="ECO:0000256" key="8">
    <source>
        <dbReference type="ARBA" id="ARBA00023163"/>
    </source>
</evidence>
<name>F1L9T4_ASCSU</name>
<dbReference type="GO" id="GO:0003700">
    <property type="term" value="F:DNA-binding transcription factor activity"/>
    <property type="evidence" value="ECO:0007669"/>
    <property type="project" value="InterPro"/>
</dbReference>
<keyword evidence="4" id="KW-0597">Phosphoprotein</keyword>
<feature type="domain" description="STAT transcription factor DNA-binding" evidence="11">
    <location>
        <begin position="23"/>
        <end position="170"/>
    </location>
</feature>
<keyword evidence="9" id="KW-0539">Nucleus</keyword>
<evidence type="ECO:0000256" key="2">
    <source>
        <dbReference type="ARBA" id="ARBA00004496"/>
    </source>
</evidence>
<keyword evidence="8" id="KW-0804">Transcription</keyword>
<dbReference type="GO" id="GO:0007165">
    <property type="term" value="P:signal transduction"/>
    <property type="evidence" value="ECO:0007669"/>
    <property type="project" value="InterPro"/>
</dbReference>
<comment type="subcellular location">
    <subcellularLocation>
        <location evidence="2">Cytoplasm</location>
    </subcellularLocation>
    <subcellularLocation>
        <location evidence="1">Nucleus</location>
    </subcellularLocation>
</comment>
<dbReference type="InterPro" id="IPR008967">
    <property type="entry name" value="p53-like_TF_DNA-bd_sf"/>
</dbReference>
<dbReference type="GO" id="GO:0005737">
    <property type="term" value="C:cytoplasm"/>
    <property type="evidence" value="ECO:0007669"/>
    <property type="project" value="UniProtKB-SubCell"/>
</dbReference>
<reference evidence="13" key="1">
    <citation type="journal article" date="2011" name="Genome Res.">
        <title>Deep small RNA sequencing from the nematode Ascaris reveals conservation, functional diversification, and novel developmental profiles.</title>
        <authorList>
            <person name="Wang J."/>
            <person name="Czech B."/>
            <person name="Crunk A."/>
            <person name="Wallace A."/>
            <person name="Mitreva M."/>
            <person name="Hannon G.J."/>
            <person name="Davis R.E."/>
        </authorList>
    </citation>
    <scope>NUCLEOTIDE SEQUENCE</scope>
</reference>
<dbReference type="InterPro" id="IPR048988">
    <property type="entry name" value="STAT_linker"/>
</dbReference>
<accession>F1L9T4</accession>
<evidence type="ECO:0000313" key="13">
    <source>
        <dbReference type="EMBL" id="ADY46888.1"/>
    </source>
</evidence>
<sequence>MVSDNLTKLLCMLVSQSFVVAMQPDPVLKTQHKFVAEVRLLIGDKLGIKQHLVNTNVSVKIIAEEEARMLSTAQLSEKDIKSVGSISNDFEKLTMDDKGHMSAKFNNSKLTRIAHRKPPPKGAQGECKAVLNQQAATDQKYALLFHISPFQLGNLGKFDVWTLSLPLMVTVHGSQDCDAQGAILWQRAFYSVNRTAVSSEIGAVSWHELSQVLRHKFALFTGAHRAISDSDLAYLAEKLIVPSNVDNKPITFHRFAKQNLRDDVNFSF</sequence>
<keyword evidence="10" id="KW-0732">Signal</keyword>
<dbReference type="InterPro" id="IPR001217">
    <property type="entry name" value="STAT"/>
</dbReference>
<organism evidence="13">
    <name type="scientific">Ascaris suum</name>
    <name type="common">Pig roundworm</name>
    <name type="synonym">Ascaris lumbricoides</name>
    <dbReference type="NCBI Taxonomy" id="6253"/>
    <lineage>
        <taxon>Eukaryota</taxon>
        <taxon>Metazoa</taxon>
        <taxon>Ecdysozoa</taxon>
        <taxon>Nematoda</taxon>
        <taxon>Chromadorea</taxon>
        <taxon>Rhabditida</taxon>
        <taxon>Spirurina</taxon>
        <taxon>Ascaridomorpha</taxon>
        <taxon>Ascaridoidea</taxon>
        <taxon>Ascarididae</taxon>
        <taxon>Ascaris</taxon>
    </lineage>
</organism>
<feature type="chain" id="PRO_5003266766" evidence="10">
    <location>
        <begin position="22"/>
        <end position="268"/>
    </location>
</feature>
<evidence type="ECO:0000256" key="5">
    <source>
        <dbReference type="ARBA" id="ARBA00022999"/>
    </source>
</evidence>
<evidence type="ECO:0000256" key="4">
    <source>
        <dbReference type="ARBA" id="ARBA00022553"/>
    </source>
</evidence>
<evidence type="ECO:0000259" key="11">
    <source>
        <dbReference type="Pfam" id="PF02864"/>
    </source>
</evidence>
<dbReference type="Pfam" id="PF21354">
    <property type="entry name" value="STAT_linker"/>
    <property type="match status" value="1"/>
</dbReference>
<dbReference type="AlphaFoldDB" id="F1L9T4"/>
<protein>
    <submittedName>
        <fullName evidence="13">Signal transducer and activator of transcription 1</fullName>
    </submittedName>
</protein>
<dbReference type="EMBL" id="JI174873">
    <property type="protein sequence ID" value="ADY46888.1"/>
    <property type="molecule type" value="mRNA"/>
</dbReference>
<evidence type="ECO:0000256" key="1">
    <source>
        <dbReference type="ARBA" id="ARBA00004123"/>
    </source>
</evidence>
<dbReference type="InterPro" id="IPR013801">
    <property type="entry name" value="STAT_TF_DNA-bd"/>
</dbReference>